<keyword evidence="4" id="KW-0812">Transmembrane</keyword>
<evidence type="ECO:0000256" key="6">
    <source>
        <dbReference type="ARBA" id="ARBA00023136"/>
    </source>
</evidence>
<dbReference type="PANTHER" id="PTHR30069:SF29">
    <property type="entry name" value="HEMOGLOBIN AND HEMOGLOBIN-HAPTOGLOBIN-BINDING PROTEIN 1-RELATED"/>
    <property type="match status" value="1"/>
</dbReference>
<keyword evidence="2" id="KW-0813">Transport</keyword>
<evidence type="ECO:0000313" key="9">
    <source>
        <dbReference type="EMBL" id="KDR53050.1"/>
    </source>
</evidence>
<dbReference type="Proteomes" id="UP000027442">
    <property type="component" value="Unassembled WGS sequence"/>
</dbReference>
<evidence type="ECO:0000256" key="3">
    <source>
        <dbReference type="ARBA" id="ARBA00022452"/>
    </source>
</evidence>
<evidence type="ECO:0008006" key="11">
    <source>
        <dbReference type="Google" id="ProtNLM"/>
    </source>
</evidence>
<evidence type="ECO:0000256" key="8">
    <source>
        <dbReference type="SAM" id="SignalP"/>
    </source>
</evidence>
<evidence type="ECO:0000256" key="2">
    <source>
        <dbReference type="ARBA" id="ARBA00022448"/>
    </source>
</evidence>
<organism evidence="9 10">
    <name type="scientific">Hoylesella loescheii DSM 19665 = JCM 12249 = ATCC 15930</name>
    <dbReference type="NCBI Taxonomy" id="1122985"/>
    <lineage>
        <taxon>Bacteria</taxon>
        <taxon>Pseudomonadati</taxon>
        <taxon>Bacteroidota</taxon>
        <taxon>Bacteroidia</taxon>
        <taxon>Bacteroidales</taxon>
        <taxon>Prevotellaceae</taxon>
        <taxon>Hoylesella</taxon>
    </lineage>
</organism>
<dbReference type="PANTHER" id="PTHR30069">
    <property type="entry name" value="TONB-DEPENDENT OUTER MEMBRANE RECEPTOR"/>
    <property type="match status" value="1"/>
</dbReference>
<gene>
    <name evidence="9" type="ORF">HMPREF1991_00863</name>
</gene>
<name>A0A069QJQ3_HOYLO</name>
<dbReference type="Gene3D" id="2.40.170.20">
    <property type="entry name" value="TonB-dependent receptor, beta-barrel domain"/>
    <property type="match status" value="1"/>
</dbReference>
<dbReference type="HOGENOM" id="CLU_016599_0_0_10"/>
<keyword evidence="7" id="KW-0998">Cell outer membrane</keyword>
<dbReference type="PATRIC" id="fig|1122985.7.peg.894"/>
<feature type="signal peptide" evidence="8">
    <location>
        <begin position="1"/>
        <end position="19"/>
    </location>
</feature>
<dbReference type="SUPFAM" id="SSF56935">
    <property type="entry name" value="Porins"/>
    <property type="match status" value="1"/>
</dbReference>
<keyword evidence="6" id="KW-0472">Membrane</keyword>
<keyword evidence="5 8" id="KW-0732">Signal</keyword>
<evidence type="ECO:0000256" key="4">
    <source>
        <dbReference type="ARBA" id="ARBA00022692"/>
    </source>
</evidence>
<dbReference type="GO" id="GO:0009279">
    <property type="term" value="C:cell outer membrane"/>
    <property type="evidence" value="ECO:0007669"/>
    <property type="project" value="UniProtKB-SubCell"/>
</dbReference>
<evidence type="ECO:0000256" key="7">
    <source>
        <dbReference type="ARBA" id="ARBA00023237"/>
    </source>
</evidence>
<keyword evidence="10" id="KW-1185">Reference proteome</keyword>
<proteinExistence type="predicted"/>
<feature type="chain" id="PRO_5001665415" description="TonB-dependent receptor" evidence="8">
    <location>
        <begin position="20"/>
        <end position="674"/>
    </location>
</feature>
<comment type="subcellular location">
    <subcellularLocation>
        <location evidence="1">Cell outer membrane</location>
        <topology evidence="1">Multi-pass membrane protein</topology>
    </subcellularLocation>
</comment>
<evidence type="ECO:0000256" key="1">
    <source>
        <dbReference type="ARBA" id="ARBA00004571"/>
    </source>
</evidence>
<dbReference type="AlphaFoldDB" id="A0A069QJQ3"/>
<accession>A0A069QJQ3</accession>
<dbReference type="InterPro" id="IPR036942">
    <property type="entry name" value="Beta-barrel_TonB_sf"/>
</dbReference>
<dbReference type="eggNOG" id="COG4771">
    <property type="taxonomic scope" value="Bacteria"/>
</dbReference>
<comment type="caution">
    <text evidence="9">The sequence shown here is derived from an EMBL/GenBank/DDBJ whole genome shotgun (WGS) entry which is preliminary data.</text>
</comment>
<dbReference type="GO" id="GO:0044718">
    <property type="term" value="P:siderophore transmembrane transport"/>
    <property type="evidence" value="ECO:0007669"/>
    <property type="project" value="TreeGrafter"/>
</dbReference>
<evidence type="ECO:0000256" key="5">
    <source>
        <dbReference type="ARBA" id="ARBA00022729"/>
    </source>
</evidence>
<keyword evidence="3" id="KW-1134">Transmembrane beta strand</keyword>
<evidence type="ECO:0000313" key="10">
    <source>
        <dbReference type="Proteomes" id="UP000027442"/>
    </source>
</evidence>
<reference evidence="9 10" key="1">
    <citation type="submission" date="2013-08" db="EMBL/GenBank/DDBJ databases">
        <authorList>
            <person name="Weinstock G."/>
            <person name="Sodergren E."/>
            <person name="Wylie T."/>
            <person name="Fulton L."/>
            <person name="Fulton R."/>
            <person name="Fronick C."/>
            <person name="O'Laughlin M."/>
            <person name="Godfrey J."/>
            <person name="Miner T."/>
            <person name="Herter B."/>
            <person name="Appelbaum E."/>
            <person name="Cordes M."/>
            <person name="Lek S."/>
            <person name="Wollam A."/>
            <person name="Pepin K.H."/>
            <person name="Palsikar V.B."/>
            <person name="Mitreva M."/>
            <person name="Wilson R.K."/>
        </authorList>
    </citation>
    <scope>NUCLEOTIDE SEQUENCE [LARGE SCALE GENOMIC DNA]</scope>
    <source>
        <strain evidence="9 10">ATCC 15930</strain>
    </source>
</reference>
<dbReference type="InterPro" id="IPR039426">
    <property type="entry name" value="TonB-dep_rcpt-like"/>
</dbReference>
<sequence length="674" mass="75755">MPRTWLALLFFASFLQAEAQTADTLKTANIRNVDVVAPRLRGKLRANALGQITLNLDFLNDMPKLFGNADPLRYAQSLPNVQTSGELDAGLHIEGCDNAHNEMSLNGVPVHNAAHLLGFFSVFNASHYAQMRFSPTALSAGNANRLGGFVDLCSPDTISRRFAAEGSVGLISSQATLRVPIGTKSELTLSGRSAYINLLYHQLLRMREMALKYGFYDANLTWTYCPDSNNTLRIDYYSGQDNGELNDMVSVYDGKLKWNNYLGALHWTRRMGRATLQQTAYLSAYGNEFSTSFQNIHLRLPSSITDWGYKARFSLAPLNVHAAVVYHRLRLQSPEVSGDRQYNSPSQQKQRTLETSLGADIALPLAEHWQLTGGLRATAYRSPDATFYGVDPLLNVVWQSPVGTFLVSGAVKRQYLFRTGFSSLNLPSEFWLSSSAAHRPQRALNLSANYRVALLRGALQLTAGVYHKWLYRQYEYVSTPFDVIFNPSADINLRLVEGEGRNYGAHVMLEKRSGKLTGWVSYAWGRAQRRYPGTSLLGDYPAGHERIHELNAVATYQMSPRWRFGATLVWASGTPFTAPESFYLIDGNLVSQFGAHNGARLGTYVRLDLSANYLLYSRNGREHGLNLSVYNANMRRNDLFWRIRIDGDGYSYRPMSFLPQQMPFLPSISYFFKF</sequence>
<dbReference type="EMBL" id="JNGW01000032">
    <property type="protein sequence ID" value="KDR53050.1"/>
    <property type="molecule type" value="Genomic_DNA"/>
</dbReference>
<dbReference type="RefSeq" id="WP_018968466.1">
    <property type="nucleotide sequence ID" value="NZ_KB899230.1"/>
</dbReference>
<protein>
    <recommendedName>
        <fullName evidence="11">TonB-dependent receptor</fullName>
    </recommendedName>
</protein>
<dbReference type="GO" id="GO:0015344">
    <property type="term" value="F:siderophore uptake transmembrane transporter activity"/>
    <property type="evidence" value="ECO:0007669"/>
    <property type="project" value="TreeGrafter"/>
</dbReference>